<dbReference type="SMART" id="SM00288">
    <property type="entry name" value="VHS"/>
    <property type="match status" value="1"/>
</dbReference>
<dbReference type="GO" id="GO:0007015">
    <property type="term" value="P:actin filament organization"/>
    <property type="evidence" value="ECO:0007669"/>
    <property type="project" value="InterPro"/>
</dbReference>
<dbReference type="InterPro" id="IPR002014">
    <property type="entry name" value="VHS_dom"/>
</dbReference>
<feature type="domain" description="VHS" evidence="5">
    <location>
        <begin position="41"/>
        <end position="170"/>
    </location>
</feature>
<dbReference type="PROSITE" id="PS50909">
    <property type="entry name" value="GAT"/>
    <property type="match status" value="1"/>
</dbReference>
<dbReference type="InterPro" id="IPR045007">
    <property type="entry name" value="LSB5"/>
</dbReference>
<dbReference type="GO" id="GO:0035091">
    <property type="term" value="F:phosphatidylinositol binding"/>
    <property type="evidence" value="ECO:0007669"/>
    <property type="project" value="InterPro"/>
</dbReference>
<evidence type="ECO:0000313" key="7">
    <source>
        <dbReference type="EMBL" id="KAG9246628.1"/>
    </source>
</evidence>
<evidence type="ECO:0000259" key="6">
    <source>
        <dbReference type="PROSITE" id="PS50909"/>
    </source>
</evidence>
<dbReference type="InterPro" id="IPR038425">
    <property type="entry name" value="GAT_sf"/>
</dbReference>
<dbReference type="AlphaFoldDB" id="A0A9P8CGU8"/>
<dbReference type="GO" id="GO:0043130">
    <property type="term" value="F:ubiquitin binding"/>
    <property type="evidence" value="ECO:0007669"/>
    <property type="project" value="InterPro"/>
</dbReference>
<dbReference type="PROSITE" id="PS50179">
    <property type="entry name" value="VHS"/>
    <property type="match status" value="1"/>
</dbReference>
<dbReference type="InterPro" id="IPR008942">
    <property type="entry name" value="ENTH_VHS"/>
</dbReference>
<dbReference type="PANTHER" id="PTHR47789">
    <property type="entry name" value="LAS SEVENTEEN-BINDING PROTEIN 5"/>
    <property type="match status" value="1"/>
</dbReference>
<dbReference type="InterPro" id="IPR044103">
    <property type="entry name" value="GAT_LSB5"/>
</dbReference>
<comment type="caution">
    <text evidence="7">The sequence shown here is derived from an EMBL/GenBank/DDBJ whole genome shotgun (WGS) entry which is preliminary data.</text>
</comment>
<comment type="subunit">
    <text evidence="1">Component of the ESCRT-0 complex composed of HSE1 and VPS27.</text>
</comment>
<dbReference type="Gene3D" id="1.20.58.160">
    <property type="match status" value="1"/>
</dbReference>
<evidence type="ECO:0000256" key="4">
    <source>
        <dbReference type="SAM" id="MobiDB-lite"/>
    </source>
</evidence>
<dbReference type="CDD" id="cd16980">
    <property type="entry name" value="VHS_Lsb5"/>
    <property type="match status" value="1"/>
</dbReference>
<sequence>MSKIFSSSIYSSHYNTSDDGPLLTASRKKPFSAVTVYVENATSEDWEIDDISSIPDLVDVIKLQSTGPAEASRAIRKKLKYGNLHRQLRALTILDGLIQNAGERFQRDFVDEMLLERLRLCATSNVSDPKVKAKCNELFRSWASQYKNVRNLEQIASLYKQLPQRKKAITEERSKVIKETENPFGAEEEDDGKPTQEVKSPAMAPSASVAGSSHSRSGSSVLNSALSSKKVKKDKNKDKEKKGKNKAFNLEAEKGAMQTHIAQSSIASINLMNALRSINREQERVSDNAVATENFVECKLLRRKILRYIHALTDNTAWIGPLLDANDKLVEALVTYENLDKSIDADSDSDDEIVAQAHMYKMSDNKGKENELAPKLGVHEALQIAPASFKQQMPPAQSPRSVAPPAEDKVDEDENDPFGDSNAVETPATERGEPDWGMNARGR</sequence>
<dbReference type="Gene3D" id="1.25.40.90">
    <property type="match status" value="1"/>
</dbReference>
<feature type="region of interest" description="Disordered" evidence="4">
    <location>
        <begin position="386"/>
        <end position="443"/>
    </location>
</feature>
<dbReference type="GO" id="GO:0006897">
    <property type="term" value="P:endocytosis"/>
    <property type="evidence" value="ECO:0007669"/>
    <property type="project" value="InterPro"/>
</dbReference>
<proteinExistence type="predicted"/>
<evidence type="ECO:0000256" key="2">
    <source>
        <dbReference type="ARBA" id="ARBA00022448"/>
    </source>
</evidence>
<dbReference type="Proteomes" id="UP000887226">
    <property type="component" value="Unassembled WGS sequence"/>
</dbReference>
<feature type="region of interest" description="Disordered" evidence="4">
    <location>
        <begin position="173"/>
        <end position="249"/>
    </location>
</feature>
<gene>
    <name evidence="7" type="ORF">BJ878DRAFT_559849</name>
</gene>
<keyword evidence="8" id="KW-1185">Reference proteome</keyword>
<dbReference type="GO" id="GO:0051666">
    <property type="term" value="P:actin cortical patch localization"/>
    <property type="evidence" value="ECO:0007669"/>
    <property type="project" value="TreeGrafter"/>
</dbReference>
<keyword evidence="2" id="KW-0813">Transport</keyword>
<dbReference type="GO" id="GO:0030479">
    <property type="term" value="C:actin cortical patch"/>
    <property type="evidence" value="ECO:0007669"/>
    <property type="project" value="TreeGrafter"/>
</dbReference>
<feature type="domain" description="GAT" evidence="6">
    <location>
        <begin position="252"/>
        <end position="341"/>
    </location>
</feature>
<protein>
    <submittedName>
        <fullName evidence="7">VHS domain protein</fullName>
    </submittedName>
</protein>
<organism evidence="7 8">
    <name type="scientific">Calycina marina</name>
    <dbReference type="NCBI Taxonomy" id="1763456"/>
    <lineage>
        <taxon>Eukaryota</taxon>
        <taxon>Fungi</taxon>
        <taxon>Dikarya</taxon>
        <taxon>Ascomycota</taxon>
        <taxon>Pezizomycotina</taxon>
        <taxon>Leotiomycetes</taxon>
        <taxon>Helotiales</taxon>
        <taxon>Pezizellaceae</taxon>
        <taxon>Calycina</taxon>
    </lineage>
</organism>
<dbReference type="GO" id="GO:0007034">
    <property type="term" value="P:vacuolar transport"/>
    <property type="evidence" value="ECO:0007669"/>
    <property type="project" value="UniProtKB-ARBA"/>
</dbReference>
<dbReference type="CDD" id="cd14232">
    <property type="entry name" value="GAT_LSB5"/>
    <property type="match status" value="1"/>
</dbReference>
<dbReference type="PANTHER" id="PTHR47789:SF1">
    <property type="entry name" value="LAS SEVENTEEN-BINDING PROTEIN 5"/>
    <property type="match status" value="1"/>
</dbReference>
<dbReference type="EMBL" id="MU253797">
    <property type="protein sequence ID" value="KAG9246628.1"/>
    <property type="molecule type" value="Genomic_DNA"/>
</dbReference>
<evidence type="ECO:0000313" key="8">
    <source>
        <dbReference type="Proteomes" id="UP000887226"/>
    </source>
</evidence>
<name>A0A9P8CGU8_9HELO</name>
<dbReference type="SUPFAM" id="SSF48464">
    <property type="entry name" value="ENTH/VHS domain"/>
    <property type="match status" value="1"/>
</dbReference>
<accession>A0A9P8CGU8</accession>
<feature type="compositionally biased region" description="Low complexity" evidence="4">
    <location>
        <begin position="206"/>
        <end position="228"/>
    </location>
</feature>
<reference evidence="7" key="1">
    <citation type="journal article" date="2021" name="IMA Fungus">
        <title>Genomic characterization of three marine fungi, including Emericellopsis atlantica sp. nov. with signatures of a generalist lifestyle and marine biomass degradation.</title>
        <authorList>
            <person name="Hagestad O.C."/>
            <person name="Hou L."/>
            <person name="Andersen J.H."/>
            <person name="Hansen E.H."/>
            <person name="Altermark B."/>
            <person name="Li C."/>
            <person name="Kuhnert E."/>
            <person name="Cox R.J."/>
            <person name="Crous P.W."/>
            <person name="Spatafora J.W."/>
            <person name="Lail K."/>
            <person name="Amirebrahimi M."/>
            <person name="Lipzen A."/>
            <person name="Pangilinan J."/>
            <person name="Andreopoulos W."/>
            <person name="Hayes R.D."/>
            <person name="Ng V."/>
            <person name="Grigoriev I.V."/>
            <person name="Jackson S.A."/>
            <person name="Sutton T.D.S."/>
            <person name="Dobson A.D.W."/>
            <person name="Rama T."/>
        </authorList>
    </citation>
    <scope>NUCLEOTIDE SEQUENCE</scope>
    <source>
        <strain evidence="7">TRa3180A</strain>
    </source>
</reference>
<evidence type="ECO:0000256" key="3">
    <source>
        <dbReference type="ARBA" id="ARBA00022927"/>
    </source>
</evidence>
<evidence type="ECO:0000256" key="1">
    <source>
        <dbReference type="ARBA" id="ARBA00011446"/>
    </source>
</evidence>
<evidence type="ECO:0000259" key="5">
    <source>
        <dbReference type="PROSITE" id="PS50179"/>
    </source>
</evidence>
<dbReference type="InterPro" id="IPR004152">
    <property type="entry name" value="GAT_dom"/>
</dbReference>
<feature type="compositionally biased region" description="Polar residues" evidence="4">
    <location>
        <begin position="389"/>
        <end position="400"/>
    </location>
</feature>
<dbReference type="Pfam" id="PF00790">
    <property type="entry name" value="VHS"/>
    <property type="match status" value="1"/>
</dbReference>
<dbReference type="SUPFAM" id="SSF89009">
    <property type="entry name" value="GAT-like domain"/>
    <property type="match status" value="1"/>
</dbReference>
<dbReference type="OrthoDB" id="10068368at2759"/>
<dbReference type="GO" id="GO:0015031">
    <property type="term" value="P:protein transport"/>
    <property type="evidence" value="ECO:0007669"/>
    <property type="project" value="UniProtKB-KW"/>
</dbReference>
<keyword evidence="3" id="KW-0653">Protein transport</keyword>